<comment type="cofactor">
    <cofactor evidence="1">
        <name>Zn(2+)</name>
        <dbReference type="ChEBI" id="CHEBI:29105"/>
    </cofactor>
</comment>
<name>A0ABT4UIF3_9BACT</name>
<feature type="transmembrane region" description="Helical" evidence="11">
    <location>
        <begin position="212"/>
        <end position="234"/>
    </location>
</feature>
<evidence type="ECO:0000256" key="7">
    <source>
        <dbReference type="ARBA" id="ARBA00022833"/>
    </source>
</evidence>
<dbReference type="InterPro" id="IPR001915">
    <property type="entry name" value="Peptidase_M48"/>
</dbReference>
<evidence type="ECO:0000256" key="9">
    <source>
        <dbReference type="ARBA" id="ARBA00023049"/>
    </source>
</evidence>
<keyword evidence="10 11" id="KW-0472">Membrane</keyword>
<keyword evidence="3" id="KW-0645">Protease</keyword>
<dbReference type="Pfam" id="PF01435">
    <property type="entry name" value="Peptidase_M48"/>
    <property type="match status" value="1"/>
</dbReference>
<evidence type="ECO:0000259" key="12">
    <source>
        <dbReference type="Pfam" id="PF01435"/>
    </source>
</evidence>
<gene>
    <name evidence="13" type="ORF">O3P16_04870</name>
</gene>
<dbReference type="RefSeq" id="WP_407030454.1">
    <property type="nucleotide sequence ID" value="NZ_JAQGEF010000004.1"/>
</dbReference>
<keyword evidence="4 11" id="KW-0812">Transmembrane</keyword>
<keyword evidence="6" id="KW-0378">Hydrolase</keyword>
<dbReference type="Gene3D" id="3.30.2010.10">
    <property type="entry name" value="Metalloproteases ('zincins'), catalytic domain"/>
    <property type="match status" value="1"/>
</dbReference>
<evidence type="ECO:0000256" key="11">
    <source>
        <dbReference type="SAM" id="Phobius"/>
    </source>
</evidence>
<dbReference type="CDD" id="cd07328">
    <property type="entry name" value="M48_Ste24p_like"/>
    <property type="match status" value="1"/>
</dbReference>
<evidence type="ECO:0000256" key="3">
    <source>
        <dbReference type="ARBA" id="ARBA00022670"/>
    </source>
</evidence>
<evidence type="ECO:0000313" key="13">
    <source>
        <dbReference type="EMBL" id="MDA3614127.1"/>
    </source>
</evidence>
<proteinExistence type="predicted"/>
<protein>
    <submittedName>
        <fullName evidence="13">M48 family metallopeptidase</fullName>
    </submittedName>
</protein>
<evidence type="ECO:0000256" key="4">
    <source>
        <dbReference type="ARBA" id="ARBA00022692"/>
    </source>
</evidence>
<feature type="transmembrane region" description="Helical" evidence="11">
    <location>
        <begin position="56"/>
        <end position="81"/>
    </location>
</feature>
<accession>A0ABT4UIF3</accession>
<evidence type="ECO:0000256" key="8">
    <source>
        <dbReference type="ARBA" id="ARBA00022989"/>
    </source>
</evidence>
<reference evidence="13 14" key="1">
    <citation type="submission" date="2022-12" db="EMBL/GenBank/DDBJ databases">
        <title>Chitinophagaceae gen. sp. nov., a new member of the family Chitinophagaceae, isolated from soil in a chemical factory.</title>
        <authorList>
            <person name="Ke Z."/>
        </authorList>
    </citation>
    <scope>NUCLEOTIDE SEQUENCE [LARGE SCALE GENOMIC DNA]</scope>
    <source>
        <strain evidence="13 14">LY-5</strain>
    </source>
</reference>
<keyword evidence="9" id="KW-0482">Metalloprotease</keyword>
<dbReference type="PANTHER" id="PTHR43221">
    <property type="entry name" value="PROTEASE HTPX"/>
    <property type="match status" value="1"/>
</dbReference>
<keyword evidence="14" id="KW-1185">Reference proteome</keyword>
<keyword evidence="7" id="KW-0862">Zinc</keyword>
<feature type="transmembrane region" description="Helical" evidence="11">
    <location>
        <begin position="21"/>
        <end position="50"/>
    </location>
</feature>
<keyword evidence="8 11" id="KW-1133">Transmembrane helix</keyword>
<dbReference type="EMBL" id="JAQGEF010000004">
    <property type="protein sequence ID" value="MDA3614127.1"/>
    <property type="molecule type" value="Genomic_DNA"/>
</dbReference>
<keyword evidence="5" id="KW-0479">Metal-binding</keyword>
<evidence type="ECO:0000313" key="14">
    <source>
        <dbReference type="Proteomes" id="UP001210231"/>
    </source>
</evidence>
<sequence length="694" mass="79720">MDQVKVSDSFKKQAKKAISAILVFMAVYAMLLFLSIVLIALCVFGGISLITAVPNLFTVIIGLGIIGAGIFVFIFLIKFLFSANKTDKSNMRRITREEEPRLFNLIDKIVAQTATQPPKKVYLTHEVNASVFYDSNFWSMFFPVRKNLTIGMGLINGISVSELESILGHEFGHFSQRSMRIGSYVYNVNRVIYNLLYDNESYSKLISGWGSISGYFSFFVSIAIKIISGIQWLLKKEYDDVNKSYLALSREMEFHADEVAANIGGESPMKSALLKIELISNAYNAVLEFYSSRINKNLISNNVFQEQKLVIKHYAEINDLLYIEGTPVVTMDEFSRFNKSKLVLTDQWSSHPSTEDRVAALDKLSIQGKEVNIQPAVTLLNNFGAIQKELSDDLFSKIQYNNATTTLDINTFEKLYLEDYQKRSFPRVYNSYYSNKNIENLEISHLKDKFIPGNVCFKTLYSDEMVDVVYTYHSLTNDITAIKNIESGNYDIKSFDYNGVKYTREDIASLMPILLQEQTRLYEIIKENDELIYAYFLKLETTMALEPRLETLYLSLLNFDKFFSDKVSILNEMSEALNFINQNTPLENIIENFNQFELIENKFKRQVNEVLDDDTLKRSANSEDIEFLNKYIVKDSTAYFYDNAYDEEKLKVLFTAIGAYESAMYNGYLGYKKQLLDYQVEIENKYCDVAKATG</sequence>
<dbReference type="Proteomes" id="UP001210231">
    <property type="component" value="Unassembled WGS sequence"/>
</dbReference>
<organism evidence="13 14">
    <name type="scientific">Polluticaenibacter yanchengensis</name>
    <dbReference type="NCBI Taxonomy" id="3014562"/>
    <lineage>
        <taxon>Bacteria</taxon>
        <taxon>Pseudomonadati</taxon>
        <taxon>Bacteroidota</taxon>
        <taxon>Chitinophagia</taxon>
        <taxon>Chitinophagales</taxon>
        <taxon>Chitinophagaceae</taxon>
        <taxon>Polluticaenibacter</taxon>
    </lineage>
</organism>
<evidence type="ECO:0000256" key="6">
    <source>
        <dbReference type="ARBA" id="ARBA00022801"/>
    </source>
</evidence>
<evidence type="ECO:0000256" key="2">
    <source>
        <dbReference type="ARBA" id="ARBA00022475"/>
    </source>
</evidence>
<evidence type="ECO:0000256" key="10">
    <source>
        <dbReference type="ARBA" id="ARBA00023136"/>
    </source>
</evidence>
<dbReference type="PANTHER" id="PTHR43221:SF2">
    <property type="entry name" value="PROTEASE HTPX HOMOLOG"/>
    <property type="match status" value="1"/>
</dbReference>
<dbReference type="InterPro" id="IPR050083">
    <property type="entry name" value="HtpX_protease"/>
</dbReference>
<feature type="domain" description="Peptidase M48" evidence="12">
    <location>
        <begin position="145"/>
        <end position="364"/>
    </location>
</feature>
<comment type="caution">
    <text evidence="13">The sequence shown here is derived from an EMBL/GenBank/DDBJ whole genome shotgun (WGS) entry which is preliminary data.</text>
</comment>
<evidence type="ECO:0000256" key="5">
    <source>
        <dbReference type="ARBA" id="ARBA00022723"/>
    </source>
</evidence>
<keyword evidence="2" id="KW-1003">Cell membrane</keyword>
<evidence type="ECO:0000256" key="1">
    <source>
        <dbReference type="ARBA" id="ARBA00001947"/>
    </source>
</evidence>